<keyword evidence="3" id="KW-1185">Reference proteome</keyword>
<feature type="compositionally biased region" description="Basic and acidic residues" evidence="1">
    <location>
        <begin position="67"/>
        <end position="81"/>
    </location>
</feature>
<reference evidence="2" key="1">
    <citation type="journal article" date="2014" name="Int. J. Syst. Evol. Microbiol.">
        <title>Complete genome sequence of Corynebacterium casei LMG S-19264T (=DSM 44701T), isolated from a smear-ripened cheese.</title>
        <authorList>
            <consortium name="US DOE Joint Genome Institute (JGI-PGF)"/>
            <person name="Walter F."/>
            <person name="Albersmeier A."/>
            <person name="Kalinowski J."/>
            <person name="Ruckert C."/>
        </authorList>
    </citation>
    <scope>NUCLEOTIDE SEQUENCE</scope>
    <source>
        <strain evidence="2">JCM 4386</strain>
    </source>
</reference>
<organism evidence="2 3">
    <name type="scientific">Streptomyces humidus</name>
    <dbReference type="NCBI Taxonomy" id="52259"/>
    <lineage>
        <taxon>Bacteria</taxon>
        <taxon>Bacillati</taxon>
        <taxon>Actinomycetota</taxon>
        <taxon>Actinomycetes</taxon>
        <taxon>Kitasatosporales</taxon>
        <taxon>Streptomycetaceae</taxon>
        <taxon>Streptomyces</taxon>
    </lineage>
</organism>
<dbReference type="Proteomes" id="UP000606194">
    <property type="component" value="Unassembled WGS sequence"/>
</dbReference>
<gene>
    <name evidence="2" type="ORF">GCM10010269_18020</name>
</gene>
<proteinExistence type="predicted"/>
<reference evidence="2" key="2">
    <citation type="submission" date="2020-09" db="EMBL/GenBank/DDBJ databases">
        <authorList>
            <person name="Sun Q."/>
            <person name="Ohkuma M."/>
        </authorList>
    </citation>
    <scope>NUCLEOTIDE SEQUENCE</scope>
    <source>
        <strain evidence="2">JCM 4386</strain>
    </source>
</reference>
<evidence type="ECO:0000313" key="3">
    <source>
        <dbReference type="Proteomes" id="UP000606194"/>
    </source>
</evidence>
<name>A0A918FST5_9ACTN</name>
<accession>A0A918FST5</accession>
<feature type="region of interest" description="Disordered" evidence="1">
    <location>
        <begin position="1"/>
        <end position="30"/>
    </location>
</feature>
<dbReference type="EMBL" id="BMTL01000006">
    <property type="protein sequence ID" value="GGR79176.1"/>
    <property type="molecule type" value="Genomic_DNA"/>
</dbReference>
<evidence type="ECO:0000256" key="1">
    <source>
        <dbReference type="SAM" id="MobiDB-lite"/>
    </source>
</evidence>
<feature type="region of interest" description="Disordered" evidence="1">
    <location>
        <begin position="49"/>
        <end position="84"/>
    </location>
</feature>
<protein>
    <submittedName>
        <fullName evidence="2">Uncharacterized protein</fullName>
    </submittedName>
</protein>
<dbReference type="AlphaFoldDB" id="A0A918FST5"/>
<comment type="caution">
    <text evidence="2">The sequence shown here is derived from an EMBL/GenBank/DDBJ whole genome shotgun (WGS) entry which is preliminary data.</text>
</comment>
<sequence>MSRSISRPVTPRIMPHRRPGDRRPGAPAARVRLPDGRARLAGLAALIRKAGERKGAGSGEAEDEDEGKGRDAVRTWPKDDTGPVARWVAVAGSGHENRTAR</sequence>
<evidence type="ECO:0000313" key="2">
    <source>
        <dbReference type="EMBL" id="GGR79176.1"/>
    </source>
</evidence>